<reference evidence="2" key="1">
    <citation type="submission" date="2020-09" db="EMBL/GenBank/DDBJ databases">
        <title>Genome-Enabled Discovery of Anthraquinone Biosynthesis in Senna tora.</title>
        <authorList>
            <person name="Kang S.-H."/>
            <person name="Pandey R.P."/>
            <person name="Lee C.-M."/>
            <person name="Sim J.-S."/>
            <person name="Jeong J.-T."/>
            <person name="Choi B.-S."/>
            <person name="Jung M."/>
            <person name="Ginzburg D."/>
            <person name="Zhao K."/>
            <person name="Won S.Y."/>
            <person name="Oh T.-J."/>
            <person name="Yu Y."/>
            <person name="Kim N.-H."/>
            <person name="Lee O.R."/>
            <person name="Lee T.-H."/>
            <person name="Bashyal P."/>
            <person name="Kim T.-S."/>
            <person name="Lee W.-H."/>
            <person name="Kawkins C."/>
            <person name="Kim C.-K."/>
            <person name="Kim J.S."/>
            <person name="Ahn B.O."/>
            <person name="Rhee S.Y."/>
            <person name="Sohng J.K."/>
        </authorList>
    </citation>
    <scope>NUCLEOTIDE SEQUENCE</scope>
    <source>
        <tissue evidence="2">Leaf</tissue>
    </source>
</reference>
<comment type="similarity">
    <text evidence="1">Belongs to the thaumatin family.</text>
</comment>
<sequence>MEKRGITLVTYRESVSGFLEFLEGPSLGLVFKRPLPTDCKFDDLGHGTCAIGDCSSGGIDYGGTRAMSSATLVEFTLDSGGASQDY</sequence>
<dbReference type="Gene3D" id="2.60.110.10">
    <property type="entry name" value="Thaumatin"/>
    <property type="match status" value="1"/>
</dbReference>
<proteinExistence type="inferred from homology"/>
<organism evidence="2 3">
    <name type="scientific">Senna tora</name>
    <dbReference type="NCBI Taxonomy" id="362788"/>
    <lineage>
        <taxon>Eukaryota</taxon>
        <taxon>Viridiplantae</taxon>
        <taxon>Streptophyta</taxon>
        <taxon>Embryophyta</taxon>
        <taxon>Tracheophyta</taxon>
        <taxon>Spermatophyta</taxon>
        <taxon>Magnoliopsida</taxon>
        <taxon>eudicotyledons</taxon>
        <taxon>Gunneridae</taxon>
        <taxon>Pentapetalae</taxon>
        <taxon>rosids</taxon>
        <taxon>fabids</taxon>
        <taxon>Fabales</taxon>
        <taxon>Fabaceae</taxon>
        <taxon>Caesalpinioideae</taxon>
        <taxon>Cassia clade</taxon>
        <taxon>Senna</taxon>
    </lineage>
</organism>
<evidence type="ECO:0000313" key="3">
    <source>
        <dbReference type="Proteomes" id="UP000634136"/>
    </source>
</evidence>
<keyword evidence="3" id="KW-1185">Reference proteome</keyword>
<comment type="caution">
    <text evidence="2">The sequence shown here is derived from an EMBL/GenBank/DDBJ whole genome shotgun (WGS) entry which is preliminary data.</text>
</comment>
<dbReference type="EMBL" id="JAAIUW010000006">
    <property type="protein sequence ID" value="KAF7825240.1"/>
    <property type="molecule type" value="Genomic_DNA"/>
</dbReference>
<dbReference type="InterPro" id="IPR037176">
    <property type="entry name" value="Osmotin/thaumatin-like_sf"/>
</dbReference>
<name>A0A834TNU8_9FABA</name>
<dbReference type="SUPFAM" id="SSF49870">
    <property type="entry name" value="Osmotin, thaumatin-like protein"/>
    <property type="match status" value="1"/>
</dbReference>
<evidence type="ECO:0000313" key="2">
    <source>
        <dbReference type="EMBL" id="KAF7825240.1"/>
    </source>
</evidence>
<dbReference type="InterPro" id="IPR001938">
    <property type="entry name" value="Thaumatin"/>
</dbReference>
<dbReference type="AlphaFoldDB" id="A0A834TNU8"/>
<evidence type="ECO:0000256" key="1">
    <source>
        <dbReference type="ARBA" id="ARBA00010607"/>
    </source>
</evidence>
<dbReference type="PROSITE" id="PS51367">
    <property type="entry name" value="THAUMATIN_2"/>
    <property type="match status" value="1"/>
</dbReference>
<dbReference type="Proteomes" id="UP000634136">
    <property type="component" value="Unassembled WGS sequence"/>
</dbReference>
<accession>A0A834TNU8</accession>
<protein>
    <submittedName>
        <fullName evidence="2">Thaumatin-like protein 1</fullName>
    </submittedName>
</protein>
<gene>
    <name evidence="2" type="ORF">G2W53_016404</name>
</gene>